<accession>A0A9Q8USR0</accession>
<keyword evidence="5" id="KW-0560">Oxidoreductase</keyword>
<evidence type="ECO:0000256" key="8">
    <source>
        <dbReference type="ARBA" id="ARBA00023101"/>
    </source>
</evidence>
<dbReference type="InterPro" id="IPR002227">
    <property type="entry name" value="Tyrosinase_Cu-bd"/>
</dbReference>
<dbReference type="KEGG" id="ffu:CLAFUR5_10868"/>
<dbReference type="Pfam" id="PF18132">
    <property type="entry name" value="Tyrosinase_C"/>
    <property type="match status" value="1"/>
</dbReference>
<dbReference type="EMBL" id="CP090170">
    <property type="protein sequence ID" value="UJO21053.1"/>
    <property type="molecule type" value="Genomic_DNA"/>
</dbReference>
<sequence>MKFFSGVLLASLTFTAAYIPVPRRDVSQSQNANPPQRKDITTMGKEEFSLYILAMQQWQKAQPSEIGGYFQVCGIHGAPHQYWDDSGSYQANTRQGNKGGGYCFHGTKDFYLWHRPYIALYEQQLKAIATNIANNWYSPQRATYQAAANTLRLPYWDWAKSGTVPSQIANSQITIVSQSTGQSQTIANPLFSHTTTGSLGNGISVGRNGGRTTYRSGTYVKDMSSQFSGLRRGVALLFNTPNVCWNVFATYDSSERSSCGASSVNSLEGVHNTVHNTICGTMCNLDASAFDPIFWLHHANVDRIGALWQALNPNTRQPTTRSSSGNFVWDSGSQRGDTFSYMPFRTQNTGTAWWTPAMSYDVRMSGYTYPEIADRPSVSTLQSRLNNIYGNGRSQQAVSTNAKRDDEFLALEERQASANLITPPSQAALAPFRASLINVNGSYSEYSAEVTIRKSVAPGESFNLHLFFGDVDVSRIANSDYLDASNRVGGISVSQASSTNGANAAHGVVPITDALLNTLIAGGIKDLKPSTVRQYVRAKFVWRLVTASGKDIGGTKARGNGLAIRVRRTVVTPDGGAQAVPVVAAPEALVDTTDNTKAAPLPAGVAASSVSSAAPASTGTSSVSSSAAASSTATADDAESTA</sequence>
<evidence type="ECO:0000256" key="11">
    <source>
        <dbReference type="SAM" id="MobiDB-lite"/>
    </source>
</evidence>
<dbReference type="SUPFAM" id="SSF48056">
    <property type="entry name" value="Di-copper centre-containing domain"/>
    <property type="match status" value="1"/>
</dbReference>
<comment type="cofactor">
    <cofactor evidence="1">
        <name>Cu(2+)</name>
        <dbReference type="ChEBI" id="CHEBI:29036"/>
    </cofactor>
</comment>
<dbReference type="InterPro" id="IPR008922">
    <property type="entry name" value="Di-copper_centre_dom_sf"/>
</dbReference>
<dbReference type="PRINTS" id="PR00092">
    <property type="entry name" value="TYROSINASE"/>
</dbReference>
<evidence type="ECO:0000313" key="15">
    <source>
        <dbReference type="Proteomes" id="UP000756132"/>
    </source>
</evidence>
<dbReference type="GO" id="GO:0046872">
    <property type="term" value="F:metal ion binding"/>
    <property type="evidence" value="ECO:0007669"/>
    <property type="project" value="UniProtKB-KW"/>
</dbReference>
<feature type="domain" description="Tyrosinase copper-binding" evidence="13">
    <location>
        <begin position="291"/>
        <end position="302"/>
    </location>
</feature>
<feature type="compositionally biased region" description="Low complexity" evidence="11">
    <location>
        <begin position="609"/>
        <end position="635"/>
    </location>
</feature>
<dbReference type="PANTHER" id="PTHR11474">
    <property type="entry name" value="TYROSINASE FAMILY MEMBER"/>
    <property type="match status" value="1"/>
</dbReference>
<keyword evidence="6" id="KW-0186">Copper</keyword>
<name>A0A9Q8USR0_PASFU</name>
<keyword evidence="4" id="KW-0479">Metal-binding</keyword>
<evidence type="ECO:0000256" key="3">
    <source>
        <dbReference type="ARBA" id="ARBA00011906"/>
    </source>
</evidence>
<keyword evidence="8" id="KW-0470">Melanin biosynthesis</keyword>
<organism evidence="14 15">
    <name type="scientific">Passalora fulva</name>
    <name type="common">Tomato leaf mold</name>
    <name type="synonym">Cladosporium fulvum</name>
    <dbReference type="NCBI Taxonomy" id="5499"/>
    <lineage>
        <taxon>Eukaryota</taxon>
        <taxon>Fungi</taxon>
        <taxon>Dikarya</taxon>
        <taxon>Ascomycota</taxon>
        <taxon>Pezizomycotina</taxon>
        <taxon>Dothideomycetes</taxon>
        <taxon>Dothideomycetidae</taxon>
        <taxon>Mycosphaerellales</taxon>
        <taxon>Mycosphaerellaceae</taxon>
        <taxon>Fulvia</taxon>
    </lineage>
</organism>
<comment type="similarity">
    <text evidence="2">Belongs to the tyrosinase family.</text>
</comment>
<dbReference type="GeneID" id="71990746"/>
<dbReference type="AlphaFoldDB" id="A0A9Q8USR0"/>
<evidence type="ECO:0000256" key="4">
    <source>
        <dbReference type="ARBA" id="ARBA00022723"/>
    </source>
</evidence>
<keyword evidence="15" id="KW-1185">Reference proteome</keyword>
<feature type="chain" id="PRO_5040297579" description="tyrosinase" evidence="12">
    <location>
        <begin position="18"/>
        <end position="642"/>
    </location>
</feature>
<evidence type="ECO:0000256" key="2">
    <source>
        <dbReference type="ARBA" id="ARBA00009928"/>
    </source>
</evidence>
<dbReference type="Gene3D" id="1.10.1280.10">
    <property type="entry name" value="Di-copper center containing domain from catechol oxidase"/>
    <property type="match status" value="1"/>
</dbReference>
<evidence type="ECO:0000256" key="10">
    <source>
        <dbReference type="ARBA" id="ARBA00048881"/>
    </source>
</evidence>
<evidence type="ECO:0000256" key="6">
    <source>
        <dbReference type="ARBA" id="ARBA00023008"/>
    </source>
</evidence>
<dbReference type="InterPro" id="IPR041640">
    <property type="entry name" value="Tyrosinase_C"/>
</dbReference>
<dbReference type="Proteomes" id="UP000756132">
    <property type="component" value="Chromosome 8"/>
</dbReference>
<dbReference type="PANTHER" id="PTHR11474:SF76">
    <property type="entry name" value="SHKT DOMAIN-CONTAINING PROTEIN"/>
    <property type="match status" value="1"/>
</dbReference>
<dbReference type="OrthoDB" id="6132182at2759"/>
<dbReference type="GO" id="GO:0042438">
    <property type="term" value="P:melanin biosynthetic process"/>
    <property type="evidence" value="ECO:0007669"/>
    <property type="project" value="UniProtKB-KW"/>
</dbReference>
<evidence type="ECO:0000256" key="1">
    <source>
        <dbReference type="ARBA" id="ARBA00001973"/>
    </source>
</evidence>
<dbReference type="EC" id="1.14.18.1" evidence="3"/>
<evidence type="ECO:0000256" key="12">
    <source>
        <dbReference type="SAM" id="SignalP"/>
    </source>
</evidence>
<evidence type="ECO:0000256" key="9">
    <source>
        <dbReference type="ARBA" id="ARBA00048233"/>
    </source>
</evidence>
<comment type="catalytic activity">
    <reaction evidence="9">
        <text>2 L-dopa + O2 = 2 L-dopaquinone + 2 H2O</text>
        <dbReference type="Rhea" id="RHEA:34287"/>
        <dbReference type="ChEBI" id="CHEBI:15377"/>
        <dbReference type="ChEBI" id="CHEBI:15379"/>
        <dbReference type="ChEBI" id="CHEBI:57504"/>
        <dbReference type="ChEBI" id="CHEBI:57924"/>
        <dbReference type="EC" id="1.14.18.1"/>
    </reaction>
</comment>
<reference evidence="14" key="1">
    <citation type="submission" date="2021-12" db="EMBL/GenBank/DDBJ databases">
        <authorList>
            <person name="Zaccaron A."/>
            <person name="Stergiopoulos I."/>
        </authorList>
    </citation>
    <scope>NUCLEOTIDE SEQUENCE</scope>
    <source>
        <strain evidence="14">Race5_Kim</strain>
    </source>
</reference>
<evidence type="ECO:0000256" key="5">
    <source>
        <dbReference type="ARBA" id="ARBA00023002"/>
    </source>
</evidence>
<protein>
    <recommendedName>
        <fullName evidence="3">tyrosinase</fullName>
        <ecNumber evidence="3">1.14.18.1</ecNumber>
    </recommendedName>
</protein>
<evidence type="ECO:0000259" key="13">
    <source>
        <dbReference type="PROSITE" id="PS00498"/>
    </source>
</evidence>
<proteinExistence type="inferred from homology"/>
<gene>
    <name evidence="14" type="ORF">CLAFUR5_10868</name>
</gene>
<dbReference type="GO" id="GO:0004503">
    <property type="term" value="F:tyrosinase activity"/>
    <property type="evidence" value="ECO:0007669"/>
    <property type="project" value="UniProtKB-EC"/>
</dbReference>
<evidence type="ECO:0000256" key="7">
    <source>
        <dbReference type="ARBA" id="ARBA00023033"/>
    </source>
</evidence>
<feature type="region of interest" description="Disordered" evidence="11">
    <location>
        <begin position="609"/>
        <end position="642"/>
    </location>
</feature>
<keyword evidence="12" id="KW-0732">Signal</keyword>
<dbReference type="InterPro" id="IPR050316">
    <property type="entry name" value="Tyrosinase/Hemocyanin"/>
</dbReference>
<dbReference type="PROSITE" id="PS00498">
    <property type="entry name" value="TYROSINASE_2"/>
    <property type="match status" value="1"/>
</dbReference>
<comment type="catalytic activity">
    <reaction evidence="10">
        <text>L-tyrosine + O2 = L-dopaquinone + H2O</text>
        <dbReference type="Rhea" id="RHEA:18117"/>
        <dbReference type="ChEBI" id="CHEBI:15377"/>
        <dbReference type="ChEBI" id="CHEBI:15379"/>
        <dbReference type="ChEBI" id="CHEBI:57924"/>
        <dbReference type="ChEBI" id="CHEBI:58315"/>
        <dbReference type="EC" id="1.14.18.1"/>
    </reaction>
</comment>
<keyword evidence="7" id="KW-0503">Monooxygenase</keyword>
<reference evidence="14" key="2">
    <citation type="journal article" date="2022" name="Microb. Genom.">
        <title>A chromosome-scale genome assembly of the tomato pathogen Cladosporium fulvum reveals a compartmentalized genome architecture and the presence of a dispensable chromosome.</title>
        <authorList>
            <person name="Zaccaron A.Z."/>
            <person name="Chen L.H."/>
            <person name="Samaras A."/>
            <person name="Stergiopoulos I."/>
        </authorList>
    </citation>
    <scope>NUCLEOTIDE SEQUENCE</scope>
    <source>
        <strain evidence="14">Race5_Kim</strain>
    </source>
</reference>
<dbReference type="RefSeq" id="XP_047765419.1">
    <property type="nucleotide sequence ID" value="XM_047910016.1"/>
</dbReference>
<dbReference type="Pfam" id="PF00264">
    <property type="entry name" value="Tyrosinase"/>
    <property type="match status" value="1"/>
</dbReference>
<evidence type="ECO:0000313" key="14">
    <source>
        <dbReference type="EMBL" id="UJO21053.1"/>
    </source>
</evidence>
<feature type="signal peptide" evidence="12">
    <location>
        <begin position="1"/>
        <end position="17"/>
    </location>
</feature>